<feature type="compositionally biased region" description="Pro residues" evidence="1">
    <location>
        <begin position="634"/>
        <end position="647"/>
    </location>
</feature>
<dbReference type="GO" id="GO:0046982">
    <property type="term" value="F:protein heterodimerization activity"/>
    <property type="evidence" value="ECO:0007669"/>
    <property type="project" value="InterPro"/>
</dbReference>
<dbReference type="EMBL" id="JAACJM010000316">
    <property type="protein sequence ID" value="KAF5332010.1"/>
    <property type="molecule type" value="Genomic_DNA"/>
</dbReference>
<feature type="compositionally biased region" description="Polar residues" evidence="1">
    <location>
        <begin position="800"/>
        <end position="810"/>
    </location>
</feature>
<keyword evidence="3" id="KW-1185">Reference proteome</keyword>
<feature type="region of interest" description="Disordered" evidence="1">
    <location>
        <begin position="882"/>
        <end position="915"/>
    </location>
</feature>
<feature type="compositionally biased region" description="Low complexity" evidence="1">
    <location>
        <begin position="376"/>
        <end position="386"/>
    </location>
</feature>
<organism evidence="2 3">
    <name type="scientific">Tetrapyrgos nigripes</name>
    <dbReference type="NCBI Taxonomy" id="182062"/>
    <lineage>
        <taxon>Eukaryota</taxon>
        <taxon>Fungi</taxon>
        <taxon>Dikarya</taxon>
        <taxon>Basidiomycota</taxon>
        <taxon>Agaricomycotina</taxon>
        <taxon>Agaricomycetes</taxon>
        <taxon>Agaricomycetidae</taxon>
        <taxon>Agaricales</taxon>
        <taxon>Marasmiineae</taxon>
        <taxon>Marasmiaceae</taxon>
        <taxon>Tetrapyrgos</taxon>
    </lineage>
</organism>
<protein>
    <submittedName>
        <fullName evidence="2">Uncharacterized protein</fullName>
    </submittedName>
</protein>
<evidence type="ECO:0000256" key="1">
    <source>
        <dbReference type="SAM" id="MobiDB-lite"/>
    </source>
</evidence>
<feature type="region of interest" description="Disordered" evidence="1">
    <location>
        <begin position="845"/>
        <end position="868"/>
    </location>
</feature>
<feature type="region of interest" description="Disordered" evidence="1">
    <location>
        <begin position="360"/>
        <end position="811"/>
    </location>
</feature>
<feature type="region of interest" description="Disordered" evidence="1">
    <location>
        <begin position="219"/>
        <end position="310"/>
    </location>
</feature>
<dbReference type="Gene3D" id="1.10.20.10">
    <property type="entry name" value="Histone, subunit A"/>
    <property type="match status" value="1"/>
</dbReference>
<evidence type="ECO:0000313" key="3">
    <source>
        <dbReference type="Proteomes" id="UP000559256"/>
    </source>
</evidence>
<gene>
    <name evidence="2" type="ORF">D9758_014576</name>
</gene>
<feature type="compositionally biased region" description="Polar residues" evidence="1">
    <location>
        <begin position="261"/>
        <end position="274"/>
    </location>
</feature>
<dbReference type="Proteomes" id="UP000559256">
    <property type="component" value="Unassembled WGS sequence"/>
</dbReference>
<feature type="compositionally biased region" description="Low complexity" evidence="1">
    <location>
        <begin position="456"/>
        <end position="467"/>
    </location>
</feature>
<reference evidence="2 3" key="1">
    <citation type="journal article" date="2020" name="ISME J.">
        <title>Uncovering the hidden diversity of litter-decomposition mechanisms in mushroom-forming fungi.</title>
        <authorList>
            <person name="Floudas D."/>
            <person name="Bentzer J."/>
            <person name="Ahren D."/>
            <person name="Johansson T."/>
            <person name="Persson P."/>
            <person name="Tunlid A."/>
        </authorList>
    </citation>
    <scope>NUCLEOTIDE SEQUENCE [LARGE SCALE GENOMIC DNA]</scope>
    <source>
        <strain evidence="2 3">CBS 291.85</strain>
    </source>
</reference>
<proteinExistence type="predicted"/>
<name>A0A8H5BYX8_9AGAR</name>
<dbReference type="AlphaFoldDB" id="A0A8H5BYX8"/>
<accession>A0A8H5BYX8</accession>
<dbReference type="InterPro" id="IPR009072">
    <property type="entry name" value="Histone-fold"/>
</dbReference>
<comment type="caution">
    <text evidence="2">The sequence shown here is derived from an EMBL/GenBank/DDBJ whole genome shotgun (WGS) entry which is preliminary data.</text>
</comment>
<dbReference type="OrthoDB" id="5382203at2759"/>
<feature type="compositionally biased region" description="Low complexity" evidence="1">
    <location>
        <begin position="712"/>
        <end position="729"/>
    </location>
</feature>
<feature type="compositionally biased region" description="Polar residues" evidence="1">
    <location>
        <begin position="240"/>
        <end position="253"/>
    </location>
</feature>
<evidence type="ECO:0000313" key="2">
    <source>
        <dbReference type="EMBL" id="KAF5332010.1"/>
    </source>
</evidence>
<sequence>MPGLDDRGPSYISSHSADVILSDIRPIKLKIDALNCINVLLDEFLYSILSAARSLSTDKLRAGLLGVLPTSLGKEALLEAEVELRAYWDRTKKGGNVAVEDDSGTFSLQWAFELLRLKCEAYSTLNESDENPGAETRLAEKLAGTGSAPKPSLVAPAALYLTAILEAMCEHILSNVGRVASRDSSRNTAAVNDVFVALCEDDSVYGLFKTMNVYEQIEQLSQAPKPRRSKSFSRGDKLSRASSVHQDQSSGKDSPTPPPVSRNSDVSSGHTSRSSIDRAKSMKKFISSGRTSNDGSGSLHGHKKSESILSDETKNTWAAFTQSDQDNASLQDFDDFMRSDSTMKVSLTPDRLRTMEVYKQEKEQRGNRRPTPLHISSNDSSSSHPSRANGRKPSLAQVDSITEAEEEFASKTVTPAPSHRQRQHSVATPPPPKVVNRNRSSSAAAPHSLIRKSSKSDVFSSTSSPQTQMPPIPTTREFRKEFSNDPFPQKTRRKQVNRESLDLDDVMAGSDAEEDDAAARTTPSTPKRPAVKPKLGGVSASTRELMDFLNEGPPGDSGSGTLSKSGRELVDFLASGPPDSQFITSLPSENGRKGSGRLQRMISKLSLNNSERARAAQGQEDLNRSRNGSSSAFGPPPVVFTPTPPRPHLLTRTSDGSLSTLANRPIPPRPEMLSPPTSPADNSLSSSISRSRQPSQASLRRQHQGVDGDGVSSSDALPASPASSDRAPSGLSSSSKPPRPTQVDTKGTEEGVSGTATPKTPKASTAESSPNPDTVSDIHKPRPTTVRKAATPSPGGAVADTNTVGLSISDVQDMRRMVSRATSPEECRLIVDIFFTKAGIPGVKSDSTECEVPYPSPSPSEGFENRSSVDTSLEISLVELFLGGETKTEQPAPRKKKYSPKRVPTPTGPPTVTIVNVNNVPVPDVSVKA</sequence>
<feature type="compositionally biased region" description="Low complexity" evidence="1">
    <location>
        <begin position="683"/>
        <end position="698"/>
    </location>
</feature>
<feature type="compositionally biased region" description="Low complexity" evidence="1">
    <location>
        <begin position="755"/>
        <end position="766"/>
    </location>
</feature>